<dbReference type="EMBL" id="MN738786">
    <property type="protein sequence ID" value="QHT36743.1"/>
    <property type="molecule type" value="Genomic_DNA"/>
</dbReference>
<proteinExistence type="predicted"/>
<sequence>MSNPIQTVNSAPSYITEFIHTNLSQLNEIFEKEQSERGPGCMRFLCSQETNKMDVSYMDHGNMCQILREDSWMSLYQNIPQDKKLFFVQDIDLNSVFLIYI</sequence>
<reference evidence="1" key="1">
    <citation type="journal article" date="2020" name="Nature">
        <title>Giant virus diversity and host interactions through global metagenomics.</title>
        <authorList>
            <person name="Schulz F."/>
            <person name="Roux S."/>
            <person name="Paez-Espino D."/>
            <person name="Jungbluth S."/>
            <person name="Walsh D.A."/>
            <person name="Denef V.J."/>
            <person name="McMahon K.D."/>
            <person name="Konstantinidis K.T."/>
            <person name="Eloe-Fadrosh E.A."/>
            <person name="Kyrpides N.C."/>
            <person name="Woyke T."/>
        </authorList>
    </citation>
    <scope>NUCLEOTIDE SEQUENCE</scope>
    <source>
        <strain evidence="1">GVMAG-S-ERX555967-130</strain>
    </source>
</reference>
<evidence type="ECO:0000313" key="1">
    <source>
        <dbReference type="EMBL" id="QHT36743.1"/>
    </source>
</evidence>
<accession>A0A6C0F803</accession>
<protein>
    <submittedName>
        <fullName evidence="1">Uncharacterized protein</fullName>
    </submittedName>
</protein>
<dbReference type="AlphaFoldDB" id="A0A6C0F803"/>
<organism evidence="1">
    <name type="scientific">viral metagenome</name>
    <dbReference type="NCBI Taxonomy" id="1070528"/>
    <lineage>
        <taxon>unclassified sequences</taxon>
        <taxon>metagenomes</taxon>
        <taxon>organismal metagenomes</taxon>
    </lineage>
</organism>
<name>A0A6C0F803_9ZZZZ</name>